<feature type="transmembrane region" description="Helical" evidence="5">
    <location>
        <begin position="84"/>
        <end position="107"/>
    </location>
</feature>
<dbReference type="GO" id="GO:0005886">
    <property type="term" value="C:plasma membrane"/>
    <property type="evidence" value="ECO:0007669"/>
    <property type="project" value="TreeGrafter"/>
</dbReference>
<dbReference type="Proteomes" id="UP000002220">
    <property type="component" value="Chromosome"/>
</dbReference>
<dbReference type="RefSeq" id="WP_013111648.1">
    <property type="nucleotide sequence ID" value="NC_014148.1"/>
</dbReference>
<dbReference type="GO" id="GO:0015086">
    <property type="term" value="F:cadmium ion transmembrane transporter activity"/>
    <property type="evidence" value="ECO:0007669"/>
    <property type="project" value="TreeGrafter"/>
</dbReference>
<keyword evidence="2 5" id="KW-0812">Transmembrane</keyword>
<dbReference type="GO" id="GO:0034755">
    <property type="term" value="P:iron ion transmembrane transport"/>
    <property type="evidence" value="ECO:0007669"/>
    <property type="project" value="TreeGrafter"/>
</dbReference>
<comment type="subcellular location">
    <subcellularLocation>
        <location evidence="1">Membrane</location>
        <topology evidence="1">Multi-pass membrane protein</topology>
    </subcellularLocation>
</comment>
<name>D5SUG4_PLAL2</name>
<feature type="transmembrane region" description="Helical" evidence="5">
    <location>
        <begin position="363"/>
        <end position="383"/>
    </location>
</feature>
<dbReference type="PANTHER" id="PTHR11706:SF3">
    <property type="entry name" value="METAL ION TRANSPORT PROTEIN"/>
    <property type="match status" value="1"/>
</dbReference>
<accession>D5SUG4</accession>
<feature type="transmembrane region" description="Helical" evidence="5">
    <location>
        <begin position="50"/>
        <end position="72"/>
    </location>
</feature>
<feature type="transmembrane region" description="Helical" evidence="5">
    <location>
        <begin position="312"/>
        <end position="336"/>
    </location>
</feature>
<dbReference type="PANTHER" id="PTHR11706">
    <property type="entry name" value="SOLUTE CARRIER PROTEIN FAMILY 11 MEMBER"/>
    <property type="match status" value="1"/>
</dbReference>
<evidence type="ECO:0000313" key="7">
    <source>
        <dbReference type="Proteomes" id="UP000002220"/>
    </source>
</evidence>
<evidence type="ECO:0000256" key="3">
    <source>
        <dbReference type="ARBA" id="ARBA00022989"/>
    </source>
</evidence>
<dbReference type="Pfam" id="PF01566">
    <property type="entry name" value="Nramp"/>
    <property type="match status" value="1"/>
</dbReference>
<dbReference type="NCBIfam" id="NF037982">
    <property type="entry name" value="Nramp_1"/>
    <property type="match status" value="1"/>
</dbReference>
<feature type="transmembrane region" description="Helical" evidence="5">
    <location>
        <begin position="212"/>
        <end position="235"/>
    </location>
</feature>
<feature type="transmembrane region" description="Helical" evidence="5">
    <location>
        <begin position="255"/>
        <end position="279"/>
    </location>
</feature>
<organism evidence="6 7">
    <name type="scientific">Planctopirus limnophila (strain ATCC 43296 / DSM 3776 / IFAM 1008 / Mu 290)</name>
    <name type="common">Planctomyces limnophilus</name>
    <dbReference type="NCBI Taxonomy" id="521674"/>
    <lineage>
        <taxon>Bacteria</taxon>
        <taxon>Pseudomonadati</taxon>
        <taxon>Planctomycetota</taxon>
        <taxon>Planctomycetia</taxon>
        <taxon>Planctomycetales</taxon>
        <taxon>Planctomycetaceae</taxon>
        <taxon>Planctopirus</taxon>
    </lineage>
</organism>
<evidence type="ECO:0000313" key="6">
    <source>
        <dbReference type="EMBL" id="ADG69217.1"/>
    </source>
</evidence>
<feature type="transmembrane region" description="Helical" evidence="5">
    <location>
        <begin position="476"/>
        <end position="493"/>
    </location>
</feature>
<evidence type="ECO:0000256" key="1">
    <source>
        <dbReference type="ARBA" id="ARBA00004141"/>
    </source>
</evidence>
<keyword evidence="4 5" id="KW-0472">Membrane</keyword>
<keyword evidence="7" id="KW-1185">Reference proteome</keyword>
<feature type="transmembrane region" description="Helical" evidence="5">
    <location>
        <begin position="412"/>
        <end position="431"/>
    </location>
</feature>
<dbReference type="KEGG" id="plm:Plim_3404"/>
<feature type="transmembrane region" description="Helical" evidence="5">
    <location>
        <begin position="443"/>
        <end position="461"/>
    </location>
</feature>
<dbReference type="AlphaFoldDB" id="D5SUG4"/>
<sequence length="508" mass="55573">MLAGISCGLLEENELFDVQRVAMSEELAAYDPYALPPEDVQEPPRSLGAALLKIGPGIILAGTIVGSGELILTTSLGAKNGFVFLWLILFSCVIKVFVQVELGRYAISSGKPTLGALNELPGRIFPTHWLVWWWFGMMLCTVMQLGGMTGGVGQVLQLAFPGFSEQMTAGIVHLVPAAKGLFAARPEMIWAIVTCLAAMLLIYQGGYRRIEWLTTIIVVSVTTITMLAVAALAWTDYSISWNQLASGFRFQTPPAGMMTAFAVFGITGVGATELFYYPYWCLEKGYARFVGRCDGSPEWEARAKGWIKVMQLDAWVSMVVFTISTVAFYLLGAAVLHPQGLHPEGSQLINTLADMYAGPFGQWTRILFLVGAGAVLFKTLYLACAANSRLAADFVILAGAAPAGVAQVRLKIIQRFCLFFPVLALVFYFMLHDPKLLVQLGGIAQAITLPMIAAATIYFRYQKIHPALQPSRFTDGLLWVATIAIFFVASMMIPQQFRELSRLVANLF</sequence>
<dbReference type="EMBL" id="CP001744">
    <property type="protein sequence ID" value="ADG69217.1"/>
    <property type="molecule type" value="Genomic_DNA"/>
</dbReference>
<reference evidence="6 7" key="1">
    <citation type="journal article" date="2010" name="Stand. Genomic Sci.">
        <title>Complete genome sequence of Planctomyces limnophilus type strain (Mu 290).</title>
        <authorList>
            <person name="Labutti K."/>
            <person name="Sikorski J."/>
            <person name="Schneider S."/>
            <person name="Nolan M."/>
            <person name="Lucas S."/>
            <person name="Glavina Del Rio T."/>
            <person name="Tice H."/>
            <person name="Cheng J.F."/>
            <person name="Goodwin L."/>
            <person name="Pitluck S."/>
            <person name="Liolios K."/>
            <person name="Ivanova N."/>
            <person name="Mavromatis K."/>
            <person name="Mikhailova N."/>
            <person name="Pati A."/>
            <person name="Chen A."/>
            <person name="Palaniappan K."/>
            <person name="Land M."/>
            <person name="Hauser L."/>
            <person name="Chang Y.J."/>
            <person name="Jeffries C.D."/>
            <person name="Tindall B.J."/>
            <person name="Rohde M."/>
            <person name="Goker M."/>
            <person name="Woyke T."/>
            <person name="Bristow J."/>
            <person name="Eisen J.A."/>
            <person name="Markowitz V."/>
            <person name="Hugenholtz P."/>
            <person name="Kyrpides N.C."/>
            <person name="Klenk H.P."/>
            <person name="Lapidus A."/>
        </authorList>
    </citation>
    <scope>NUCLEOTIDE SEQUENCE [LARGE SCALE GENOMIC DNA]</scope>
    <source>
        <strain evidence="7">ATCC 43296 / DSM 3776 / IFAM 1008 / 290</strain>
    </source>
</reference>
<feature type="transmembrane region" description="Helical" evidence="5">
    <location>
        <begin position="188"/>
        <end position="205"/>
    </location>
</feature>
<evidence type="ECO:0000256" key="4">
    <source>
        <dbReference type="ARBA" id="ARBA00023136"/>
    </source>
</evidence>
<keyword evidence="3 5" id="KW-1133">Transmembrane helix</keyword>
<dbReference type="HOGENOM" id="CLU_046131_0_0_0"/>
<dbReference type="eggNOG" id="COG1914">
    <property type="taxonomic scope" value="Bacteria"/>
</dbReference>
<dbReference type="STRING" id="521674.Plim_3404"/>
<evidence type="ECO:0000256" key="5">
    <source>
        <dbReference type="SAM" id="Phobius"/>
    </source>
</evidence>
<dbReference type="GO" id="GO:0005384">
    <property type="term" value="F:manganese ion transmembrane transporter activity"/>
    <property type="evidence" value="ECO:0007669"/>
    <property type="project" value="TreeGrafter"/>
</dbReference>
<evidence type="ECO:0000256" key="2">
    <source>
        <dbReference type="ARBA" id="ARBA00022692"/>
    </source>
</evidence>
<proteinExistence type="predicted"/>
<gene>
    <name evidence="6" type="ordered locus">Plim_3404</name>
</gene>
<feature type="transmembrane region" description="Helical" evidence="5">
    <location>
        <begin position="127"/>
        <end position="146"/>
    </location>
</feature>
<dbReference type="InterPro" id="IPR001046">
    <property type="entry name" value="NRAMP_fam"/>
</dbReference>
<protein>
    <submittedName>
        <fullName evidence="6">Uncharacterized protein</fullName>
    </submittedName>
</protein>